<dbReference type="SUPFAM" id="SSF53756">
    <property type="entry name" value="UDP-Glycosyltransferase/glycogen phosphorylase"/>
    <property type="match status" value="1"/>
</dbReference>
<dbReference type="InterPro" id="IPR051939">
    <property type="entry name" value="Glycosyltr_41/O-GlcNAc_trsf"/>
</dbReference>
<comment type="caution">
    <text evidence="4">The sequence shown here is derived from an EMBL/GenBank/DDBJ whole genome shotgun (WGS) entry which is preliminary data.</text>
</comment>
<reference evidence="4" key="1">
    <citation type="submission" date="2022-07" db="EMBL/GenBank/DDBJ databases">
        <title>Genome analysis of Parmales, a sister group of diatoms, reveals the evolutionary specialization of diatoms from phago-mixotrophs to photoautotrophs.</title>
        <authorList>
            <person name="Ban H."/>
            <person name="Sato S."/>
            <person name="Yoshikawa S."/>
            <person name="Kazumasa Y."/>
            <person name="Nakamura Y."/>
            <person name="Ichinomiya M."/>
            <person name="Saitoh K."/>
            <person name="Sato N."/>
            <person name="Blanc-Mathieu R."/>
            <person name="Endo H."/>
            <person name="Kuwata A."/>
            <person name="Ogata H."/>
        </authorList>
    </citation>
    <scope>NUCLEOTIDE SEQUENCE</scope>
</reference>
<dbReference type="Gene3D" id="3.40.50.11380">
    <property type="match status" value="1"/>
</dbReference>
<sequence>MRECSGHGSYRIETIAGFEAGKKSVRWSVRRGEEELHRTHPISTTPPSLSPPEDAKFSFRLVTWEGGVDEYCEDVASRSGGLDVMGGALLGAGETTVFPHGCVRQLLADLGEECRWKSLRASLLFGEWSFEAARSVLDDRGCAGEVGWEGAKAILEALLTAGKTMRGYGGGLPEGEGFLMKIKTTKSVASQKQLASLLEIVAHQHPGSDVKMALAQELILAGHAELAGLHTMGLLDSGGVKEFGDFCLKSPLETTARGKEREVYFVMRQCLQRYVPTTLRSGEEAIAMREGLLELLRTWNEKLVASGGSQLNCMEPHADIGIRHVFLVVYQGLQGDDEVYGEMVKLHRNLCPQLLNWVDVRGKGGGEGGRVRVGLISNNLRFHSVGRLLRGVFGRLSREDFELVVLVGEGSTAREGGAIFEEITERADRVVALKEKVRDCQELLSSLELDVLVFGDIGMDAKTSYLAYGRYSKIQVAFWGHPVTTGLDSIDYFIGGEHFGEFSSDFSEQLVELGGSGVFWVDGGGEGGGGGGGGRGATLERILGRGEIRGNKKVYVCPQSVMKLHPKFDGAIREIVRRDDDALVVLLTDTRKVLWGERVVDRLGDLEEQGKVVFVEQLPYEEYLRLVCSADVSLDPFPFGGGVTMLESLGCGVPIVTEIDELKVFHLGNAWLELSGLGSLGGEGGYVKRAVALADIMAGSRRVETVRMISDAVKTTLFEDSGAVVEWEQFLKRVADAEIGE</sequence>
<keyword evidence="5" id="KW-1185">Reference proteome</keyword>
<evidence type="ECO:0000256" key="2">
    <source>
        <dbReference type="ARBA" id="ARBA00022676"/>
    </source>
</evidence>
<protein>
    <recommendedName>
        <fullName evidence="6">Glycosyltransferase</fullName>
    </recommendedName>
</protein>
<accession>A0A9W6Z9U0</accession>
<dbReference type="Proteomes" id="UP001165082">
    <property type="component" value="Unassembled WGS sequence"/>
</dbReference>
<dbReference type="EMBL" id="BRXZ01000600">
    <property type="protein sequence ID" value="GMH48326.1"/>
    <property type="molecule type" value="Genomic_DNA"/>
</dbReference>
<dbReference type="GO" id="GO:0016757">
    <property type="term" value="F:glycosyltransferase activity"/>
    <property type="evidence" value="ECO:0007669"/>
    <property type="project" value="UniProtKB-KW"/>
</dbReference>
<dbReference type="PANTHER" id="PTHR44835:SF1">
    <property type="entry name" value="PROTEIN O-GLCNAC TRANSFERASE"/>
    <property type="match status" value="1"/>
</dbReference>
<proteinExistence type="predicted"/>
<comment type="pathway">
    <text evidence="1">Protein modification; protein glycosylation.</text>
</comment>
<name>A0A9W6Z9U0_9STRA</name>
<dbReference type="Gene3D" id="3.40.50.2000">
    <property type="entry name" value="Glycogen Phosphorylase B"/>
    <property type="match status" value="1"/>
</dbReference>
<gene>
    <name evidence="4" type="ORF">TrRE_jg7633</name>
</gene>
<dbReference type="OrthoDB" id="9991317at2759"/>
<dbReference type="AlphaFoldDB" id="A0A9W6Z9U0"/>
<keyword evidence="2" id="KW-0328">Glycosyltransferase</keyword>
<dbReference type="PANTHER" id="PTHR44835">
    <property type="entry name" value="UDP-N-ACETYLGLUCOSAMINE--PEPTIDE N-ACETYLGLUCOSAMINYLTRANSFERASE SPINDLY-RELATED"/>
    <property type="match status" value="1"/>
</dbReference>
<evidence type="ECO:0000256" key="1">
    <source>
        <dbReference type="ARBA" id="ARBA00004922"/>
    </source>
</evidence>
<evidence type="ECO:0008006" key="6">
    <source>
        <dbReference type="Google" id="ProtNLM"/>
    </source>
</evidence>
<evidence type="ECO:0000313" key="5">
    <source>
        <dbReference type="Proteomes" id="UP001165082"/>
    </source>
</evidence>
<keyword evidence="3" id="KW-0808">Transferase</keyword>
<evidence type="ECO:0000256" key="3">
    <source>
        <dbReference type="ARBA" id="ARBA00022679"/>
    </source>
</evidence>
<organism evidence="4 5">
    <name type="scientific">Triparma retinervis</name>
    <dbReference type="NCBI Taxonomy" id="2557542"/>
    <lineage>
        <taxon>Eukaryota</taxon>
        <taxon>Sar</taxon>
        <taxon>Stramenopiles</taxon>
        <taxon>Ochrophyta</taxon>
        <taxon>Bolidophyceae</taxon>
        <taxon>Parmales</taxon>
        <taxon>Triparmaceae</taxon>
        <taxon>Triparma</taxon>
    </lineage>
</organism>
<evidence type="ECO:0000313" key="4">
    <source>
        <dbReference type="EMBL" id="GMH48326.1"/>
    </source>
</evidence>